<dbReference type="InterPro" id="IPR002347">
    <property type="entry name" value="SDR_fam"/>
</dbReference>
<dbReference type="InterPro" id="IPR057326">
    <property type="entry name" value="KR_dom"/>
</dbReference>
<dbReference type="GO" id="GO:0016614">
    <property type="term" value="F:oxidoreductase activity, acting on CH-OH group of donors"/>
    <property type="evidence" value="ECO:0007669"/>
    <property type="project" value="UniProtKB-ARBA"/>
</dbReference>
<dbReference type="RefSeq" id="WP_020872842.1">
    <property type="nucleotide sequence ID" value="NC_022785.1"/>
</dbReference>
<dbReference type="EMBL" id="QYCY01000001">
    <property type="protein sequence ID" value="RLV77447.1"/>
    <property type="molecule type" value="Genomic_DNA"/>
</dbReference>
<dbReference type="AlphaFoldDB" id="A0A0A0NW09"/>
<evidence type="ECO:0000256" key="3">
    <source>
        <dbReference type="SAM" id="MobiDB-lite"/>
    </source>
</evidence>
<feature type="domain" description="Ketoreductase" evidence="4">
    <location>
        <begin position="18"/>
        <end position="202"/>
    </location>
</feature>
<dbReference type="eggNOG" id="COG1028">
    <property type="taxonomic scope" value="Bacteria"/>
</dbReference>
<accession>A0A0A0NW09</accession>
<dbReference type="STRING" id="1343740.M271_39895"/>
<dbReference type="FunFam" id="3.40.50.720:FF:000084">
    <property type="entry name" value="Short-chain dehydrogenase reductase"/>
    <property type="match status" value="1"/>
</dbReference>
<comment type="caution">
    <text evidence="5">The sequence shown here is derived from an EMBL/GenBank/DDBJ whole genome shotgun (WGS) entry which is preliminary data.</text>
</comment>
<dbReference type="HOGENOM" id="CLU_010194_1_3_11"/>
<feature type="region of interest" description="Disordered" evidence="3">
    <location>
        <begin position="1"/>
        <end position="20"/>
    </location>
</feature>
<organism evidence="5 6">
    <name type="scientific">Streptomyces rapamycinicus (strain ATCC 29253 / DSM 41530 / NRRL 5491 / AYB-994)</name>
    <name type="common">Streptomyces hygroscopicus (strain ATCC 29253)</name>
    <dbReference type="NCBI Taxonomy" id="1343740"/>
    <lineage>
        <taxon>Bacteria</taxon>
        <taxon>Bacillati</taxon>
        <taxon>Actinomycetota</taxon>
        <taxon>Actinomycetes</taxon>
        <taxon>Kitasatosporales</taxon>
        <taxon>Streptomycetaceae</taxon>
        <taxon>Streptomyces</taxon>
        <taxon>Streptomyces violaceusniger group</taxon>
    </lineage>
</organism>
<dbReference type="InterPro" id="IPR036291">
    <property type="entry name" value="NAD(P)-bd_dom_sf"/>
</dbReference>
<evidence type="ECO:0000259" key="4">
    <source>
        <dbReference type="SMART" id="SM00822"/>
    </source>
</evidence>
<name>A0A0A0NW09_STRRN</name>
<comment type="similarity">
    <text evidence="1">Belongs to the short-chain dehydrogenases/reductases (SDR) family.</text>
</comment>
<evidence type="ECO:0000313" key="6">
    <source>
        <dbReference type="Proteomes" id="UP000281594"/>
    </source>
</evidence>
<dbReference type="PRINTS" id="PR00081">
    <property type="entry name" value="GDHRDH"/>
</dbReference>
<dbReference type="SMART" id="SM00822">
    <property type="entry name" value="PKS_KR"/>
    <property type="match status" value="1"/>
</dbReference>
<gene>
    <name evidence="5" type="ORF">D3C57_103720</name>
</gene>
<evidence type="ECO:0000256" key="1">
    <source>
        <dbReference type="ARBA" id="ARBA00006484"/>
    </source>
</evidence>
<evidence type="ECO:0000256" key="2">
    <source>
        <dbReference type="ARBA" id="ARBA00023002"/>
    </source>
</evidence>
<dbReference type="KEGG" id="src:M271_39895"/>
<dbReference type="PANTHER" id="PTHR48107:SF7">
    <property type="entry name" value="RE15974P"/>
    <property type="match status" value="1"/>
</dbReference>
<keyword evidence="2" id="KW-0560">Oxidoreductase</keyword>
<sequence>MHQSNGPRGPGGRRLGGKTALVTGAPRSIGRAIAEALAEEGANIVLHYRSRETEAHEAAEAIRKLGVDVLPLSADLTRSSSVQELFDLAIAHFGGLDIVVANAGVASRLQPVAEISDAEFDRVLAVNTRAVFYVLREAARRLSDGGRIINISSSSTQSAGAGFGAYATSKNGANATIRTLAKELASRGITANSIHSGAVGDGFLAAGDGALSPEMRQYVAASAPAGRLGEPSDIASVARFLALPEAEWINGQALVVNGGSWI</sequence>
<dbReference type="Proteomes" id="UP000281594">
    <property type="component" value="Unassembled WGS sequence"/>
</dbReference>
<reference evidence="5 6" key="1">
    <citation type="journal article" date="2018" name="J. Biol. Chem.">
        <title>Discovery of the actinoplanic acid pathway in Streptomyces rapamycinicus reveals a genetically conserved synergism with rapamycin.</title>
        <authorList>
            <person name="Mrak P."/>
            <person name="Krastel P."/>
            <person name="Pivk Lukancic P."/>
            <person name="Tao J."/>
            <person name="Pistorius D."/>
            <person name="Moore C.M."/>
        </authorList>
    </citation>
    <scope>NUCLEOTIDE SEQUENCE [LARGE SCALE GENOMIC DNA]</scope>
    <source>
        <strain evidence="5 6">NRRL 5491</strain>
    </source>
</reference>
<dbReference type="PRINTS" id="PR00080">
    <property type="entry name" value="SDRFAMILY"/>
</dbReference>
<protein>
    <recommendedName>
        <fullName evidence="4">Ketoreductase domain-containing protein</fullName>
    </recommendedName>
</protein>
<evidence type="ECO:0000313" key="5">
    <source>
        <dbReference type="EMBL" id="RLV77447.1"/>
    </source>
</evidence>
<dbReference type="SUPFAM" id="SSF51735">
    <property type="entry name" value="NAD(P)-binding Rossmann-fold domains"/>
    <property type="match status" value="1"/>
</dbReference>
<proteinExistence type="inferred from homology"/>
<dbReference type="Gene3D" id="3.40.50.720">
    <property type="entry name" value="NAD(P)-binding Rossmann-like Domain"/>
    <property type="match status" value="1"/>
</dbReference>
<dbReference type="PANTHER" id="PTHR48107">
    <property type="entry name" value="NADPH-DEPENDENT ALDEHYDE REDUCTASE-LIKE PROTEIN, CHLOROPLASTIC-RELATED"/>
    <property type="match status" value="1"/>
</dbReference>
<dbReference type="Pfam" id="PF13561">
    <property type="entry name" value="adh_short_C2"/>
    <property type="match status" value="1"/>
</dbReference>